<evidence type="ECO:0000256" key="1">
    <source>
        <dbReference type="SAM" id="Phobius"/>
    </source>
</evidence>
<sequence>MKVSIMLILLILLFTVSIVLYQQTIKADLPTKTKYFLVGGLIVIVASATIYSVYKQINNNSPLPQQWACLDGECLPSDCKKGSTNCYDDSNCGGQCNNPTGKPLNVTCLFSIPNPYDPADITTLTNVNTWFIDQVNRSNKDDIMYLWTDYTAYDDEMKDAINKAVGRGAKLILGIDRTQCGGSSGYTCGADDKTNWCCFDDGAWQPSCETTFLKGTHCCQTWRSILQLPNVALQCGKNVIPIDTKDDSGEVQPGEKYRHSHRKICVFYRKGTSAIYKGSWNISTRNQLEGGLRESGVGIVGDISSDMFQYALRTDVDTLTFLLPAINDQTNGKKAIAMLQNKLTGTTYPSIPIKSDISWTGPDPSNPSGTISGFDKDMEIWVGVSPSPNKPQKAYAGKFMKDVDINKVDWADGNLWGGTVLQKFFDSAKKDSNYVKMQMYEPNMDAADPAQKAFSSWLDFIPLEMVDFIKTNSKNSVETILGYFAEPGSPDPNSTGNPKLPPGKDLDSQNDLLNWWFIQSIEDGTFKLTPEQKKQLYFRFFQTKDPLWPNAHYCNDGGKCAYYKDCTECWMGKGSENICCKAHDKLYISAVGVNFASGHWVYGYYNDILWANDDILFLNSTPSTPSTFAAYWTNWFNVEFTLNTLPPDQNPMKMYPDWDRTAGANAPPAFNCHVINDAGRINDDKVGEIDTLNCFPNFPTTFSTEDIYAKTSYGSWDPPFTCQNGSNPQRGKAGTPGGELNVFCETSSNPAPPPGPTTTIGFNDINTRFMSPNGFLGVISDYTRWPDSTQKIYLNHNIAPSQDNNQFNIDLTIVQNKIPLNFYSSSSSNKTIGLMLDTQTLFNGGFIKCLSIVDSNSQFRTCNYSDMGCVCKPGTGCDPTNSDYVAIQTGCGVHCSDGDSSCNTVKWCDNYYDTEVLYNFSSGKWGGKNGCVFKKPSELFIQSAIAWRKSIGDTSGNRYLETELDASISSVTTENSDLWLKAIIGVFSTANSSMCGCKADDAECVQDCIFNSTKTVKLMVDEYNKYAAYKTGHKIKGWQFNNLASDQFNGGLGQTVDLSKFMTEIK</sequence>
<dbReference type="EMBL" id="MN740670">
    <property type="protein sequence ID" value="QHU07002.1"/>
    <property type="molecule type" value="Genomic_DNA"/>
</dbReference>
<name>A0A6C0JMR5_9ZZZZ</name>
<keyword evidence="1" id="KW-0812">Transmembrane</keyword>
<keyword evidence="1" id="KW-1133">Transmembrane helix</keyword>
<dbReference type="AlphaFoldDB" id="A0A6C0JMR5"/>
<evidence type="ECO:0000313" key="2">
    <source>
        <dbReference type="EMBL" id="QHU07002.1"/>
    </source>
</evidence>
<keyword evidence="1" id="KW-0472">Membrane</keyword>
<feature type="transmembrane region" description="Helical" evidence="1">
    <location>
        <begin position="6"/>
        <end position="23"/>
    </location>
</feature>
<proteinExistence type="predicted"/>
<reference evidence="2" key="1">
    <citation type="journal article" date="2020" name="Nature">
        <title>Giant virus diversity and host interactions through global metagenomics.</title>
        <authorList>
            <person name="Schulz F."/>
            <person name="Roux S."/>
            <person name="Paez-Espino D."/>
            <person name="Jungbluth S."/>
            <person name="Walsh D.A."/>
            <person name="Denef V.J."/>
            <person name="McMahon K.D."/>
            <person name="Konstantinidis K.T."/>
            <person name="Eloe-Fadrosh E.A."/>
            <person name="Kyrpides N.C."/>
            <person name="Woyke T."/>
        </authorList>
    </citation>
    <scope>NUCLEOTIDE SEQUENCE</scope>
    <source>
        <strain evidence="2">GVMAG-S-1038524-41</strain>
    </source>
</reference>
<feature type="transmembrane region" description="Helical" evidence="1">
    <location>
        <begin position="35"/>
        <end position="54"/>
    </location>
</feature>
<accession>A0A6C0JMR5</accession>
<protein>
    <submittedName>
        <fullName evidence="2">Uncharacterized protein</fullName>
    </submittedName>
</protein>
<organism evidence="2">
    <name type="scientific">viral metagenome</name>
    <dbReference type="NCBI Taxonomy" id="1070528"/>
    <lineage>
        <taxon>unclassified sequences</taxon>
        <taxon>metagenomes</taxon>
        <taxon>organismal metagenomes</taxon>
    </lineage>
</organism>